<evidence type="ECO:0000256" key="7">
    <source>
        <dbReference type="SAM" id="MobiDB-lite"/>
    </source>
</evidence>
<dbReference type="InterPro" id="IPR007111">
    <property type="entry name" value="NACHT_NTPase"/>
</dbReference>
<dbReference type="AlphaFoldDB" id="A0A484D5U8"/>
<evidence type="ECO:0000256" key="4">
    <source>
        <dbReference type="ARBA" id="ARBA00022737"/>
    </source>
</evidence>
<gene>
    <name evidence="9" type="ORF">EPR50_G00078880</name>
</gene>
<dbReference type="InterPro" id="IPR051261">
    <property type="entry name" value="NLR"/>
</dbReference>
<dbReference type="Gene3D" id="3.80.10.10">
    <property type="entry name" value="Ribonuclease Inhibitor"/>
    <property type="match status" value="1"/>
</dbReference>
<keyword evidence="10" id="KW-1185">Reference proteome</keyword>
<dbReference type="SUPFAM" id="SSF52540">
    <property type="entry name" value="P-loop containing nucleoside triphosphate hydrolases"/>
    <property type="match status" value="1"/>
</dbReference>
<dbReference type="FunFam" id="3.40.50.300:FF:001524">
    <property type="entry name" value="Si:dkey-126g1.7"/>
    <property type="match status" value="1"/>
</dbReference>
<name>A0A484D5U8_PERFV</name>
<dbReference type="GO" id="GO:0005524">
    <property type="term" value="F:ATP binding"/>
    <property type="evidence" value="ECO:0007669"/>
    <property type="project" value="UniProtKB-KW"/>
</dbReference>
<reference evidence="9 10" key="1">
    <citation type="submission" date="2019-01" db="EMBL/GenBank/DDBJ databases">
        <title>A chromosome-scale genome assembly of the yellow perch, Perca flavescens.</title>
        <authorList>
            <person name="Feron R."/>
            <person name="Morvezen R."/>
            <person name="Bestin A."/>
            <person name="Haffray P."/>
            <person name="Klopp C."/>
            <person name="Zahm M."/>
            <person name="Cabau C."/>
            <person name="Roques C."/>
            <person name="Donnadieu C."/>
            <person name="Bouchez O."/>
            <person name="Christie M."/>
            <person name="Larson W."/>
            <person name="Guiguen Y."/>
        </authorList>
    </citation>
    <scope>NUCLEOTIDE SEQUENCE [LARGE SCALE GENOMIC DNA]</scope>
    <source>
        <strain evidence="9">YP-PL-M2</strain>
        <tissue evidence="9">Blood</tissue>
    </source>
</reference>
<dbReference type="SUPFAM" id="SSF52047">
    <property type="entry name" value="RNI-like"/>
    <property type="match status" value="1"/>
</dbReference>
<accession>A0A484D5U8</accession>
<dbReference type="Gene3D" id="3.40.50.300">
    <property type="entry name" value="P-loop containing nucleotide triphosphate hydrolases"/>
    <property type="match status" value="3"/>
</dbReference>
<dbReference type="Pfam" id="PF05729">
    <property type="entry name" value="NACHT"/>
    <property type="match status" value="3"/>
</dbReference>
<dbReference type="InterPro" id="IPR041075">
    <property type="entry name" value="NOD1/2_WH"/>
</dbReference>
<dbReference type="PROSITE" id="PS50837">
    <property type="entry name" value="NACHT"/>
    <property type="match status" value="2"/>
</dbReference>
<keyword evidence="2" id="KW-0963">Cytoplasm</keyword>
<dbReference type="InterPro" id="IPR027417">
    <property type="entry name" value="P-loop_NTPase"/>
</dbReference>
<dbReference type="GO" id="GO:0005737">
    <property type="term" value="C:cytoplasm"/>
    <property type="evidence" value="ECO:0007669"/>
    <property type="project" value="UniProtKB-SubCell"/>
</dbReference>
<keyword evidence="4" id="KW-0677">Repeat</keyword>
<dbReference type="STRING" id="8167.A0A484D5U8"/>
<dbReference type="Pfam" id="PF17776">
    <property type="entry name" value="NLRC4_HD2"/>
    <property type="match status" value="1"/>
</dbReference>
<dbReference type="InterPro" id="IPR041267">
    <property type="entry name" value="NLRP_HD2"/>
</dbReference>
<feature type="domain" description="NACHT" evidence="8">
    <location>
        <begin position="302"/>
        <end position="447"/>
    </location>
</feature>
<dbReference type="Pfam" id="PF13516">
    <property type="entry name" value="LRR_6"/>
    <property type="match status" value="1"/>
</dbReference>
<keyword evidence="3" id="KW-0433">Leucine-rich repeat</keyword>
<evidence type="ECO:0000256" key="6">
    <source>
        <dbReference type="ARBA" id="ARBA00022840"/>
    </source>
</evidence>
<feature type="region of interest" description="Disordered" evidence="7">
    <location>
        <begin position="1"/>
        <end position="24"/>
    </location>
</feature>
<evidence type="ECO:0000256" key="3">
    <source>
        <dbReference type="ARBA" id="ARBA00022614"/>
    </source>
</evidence>
<dbReference type="PANTHER" id="PTHR24106">
    <property type="entry name" value="NACHT, LRR AND CARD DOMAINS-CONTAINING"/>
    <property type="match status" value="1"/>
</dbReference>
<evidence type="ECO:0000256" key="5">
    <source>
        <dbReference type="ARBA" id="ARBA00022741"/>
    </source>
</evidence>
<dbReference type="InterPro" id="IPR032675">
    <property type="entry name" value="LRR_dom_sf"/>
</dbReference>
<keyword evidence="5" id="KW-0547">Nucleotide-binding</keyword>
<sequence length="1145" mass="130788">MEPGQDGRSHSKDKDPKRKLTADLKKRVLCQHEEELRRHEPDTAIYDISAGESENAKPQTFNALFIKKKKEVRTVLMKGVAGVGKTFQTRLFTLDWAKGNSNKKIDLIVSFKFSELNLRRDIVQSMTDLLHYSLNNDKHTVYQYEESKVAFVLDGLEECALSLDFAKNKDLTDMEEPASMDVLLTNLIKGNLLPSASLWIISQPSGVDKIPPEYIHKVTECRETSQRCQKLVSALKKRFLKETTQDEDINHPNQKNTEHIMQEYKSGDVNDEEKNGCTAAKSVIRVNAVSDIFKDRKGQKIRTVLTTGKAGIGKSFHVQKYIKEWAKKDKKSTFTWFIDAAKEMIWGKEVLFPLNFSKLNLMKKKTFSLVGLLNHFFEETEAFVISNFEQLKILFVFDGLDAYQPPLDFDNDNTLTDVREPASVDVLLTSLIRGTLLPSARLWITSRLKLPETCVDRMTEIRCKPDVASQGILKSQLTEEFTHVAEGIDMQKTSALLKEIYTDVYIIEGERGDVHVHHEIRQVQDAKFKPETSIKYHNIFKPASEKSIPIRTVLTIGVAGIGKSFATKKYMLDWAEGTSNGDIFYMFPLSFRELNLRKDTEHSMEELIHQFFPGMKTSEIEDYDKYRILIVLDGLDECRLKLDFNKGDDWKDVRKPTSVNVLLTNLIKGNLLPKSQIWITSRPAASNQIPADKVDRVTEVRGFNDEQKEEYFRKRISDKDLAEKILSHVKKSRSLYIMCHIPVFCWITAKVLEDFVDTKEEEKMPKTLTDMYIYFLELQVRQANVKYGAAETGDSSETNSCWNTRNKKTIMSLGKLAFEGIEEGKLLFTEDNLKDCGLDITNAVIFSGLFTQITREGCGLYQQTFFCFVHLSIQEFLAAFYVFHTFNNTSENLFSKPTSTVGDLPALDFYKTAVDMALDSKNGDWDLFLRFLLGLSLETNQNLLQELLRKTENNKETNEGTIEYIKEKIREDNSDADKNCNLFYCLNELNDHSLVEEVKKYLRSETHTFENFSTSQWSALTFVLLTSDEKLDVFDLKKYLKSEKVLFGMLPVVKVSKTALLSWCELSEQSCRGLSSTVFSSASCNLTELDLSHNDLLDSGVEALADGLRNIHCKLENLKLSGCQPEETLSGLRWGASVKARAEEV</sequence>
<evidence type="ECO:0000259" key="8">
    <source>
        <dbReference type="PROSITE" id="PS50837"/>
    </source>
</evidence>
<dbReference type="InterPro" id="IPR029495">
    <property type="entry name" value="NACHT-assoc"/>
</dbReference>
<proteinExistence type="predicted"/>
<dbReference type="InterPro" id="IPR001611">
    <property type="entry name" value="Leu-rich_rpt"/>
</dbReference>
<dbReference type="EMBL" id="SCKG01000007">
    <property type="protein sequence ID" value="TDH10728.1"/>
    <property type="molecule type" value="Genomic_DNA"/>
</dbReference>
<keyword evidence="6" id="KW-0067">ATP-binding</keyword>
<organism evidence="9 10">
    <name type="scientific">Perca flavescens</name>
    <name type="common">American yellow perch</name>
    <name type="synonym">Morone flavescens</name>
    <dbReference type="NCBI Taxonomy" id="8167"/>
    <lineage>
        <taxon>Eukaryota</taxon>
        <taxon>Metazoa</taxon>
        <taxon>Chordata</taxon>
        <taxon>Craniata</taxon>
        <taxon>Vertebrata</taxon>
        <taxon>Euteleostomi</taxon>
        <taxon>Actinopterygii</taxon>
        <taxon>Neopterygii</taxon>
        <taxon>Teleostei</taxon>
        <taxon>Neoteleostei</taxon>
        <taxon>Acanthomorphata</taxon>
        <taxon>Eupercaria</taxon>
        <taxon>Perciformes</taxon>
        <taxon>Percoidei</taxon>
        <taxon>Percidae</taxon>
        <taxon>Percinae</taxon>
        <taxon>Perca</taxon>
    </lineage>
</organism>
<evidence type="ECO:0000313" key="10">
    <source>
        <dbReference type="Proteomes" id="UP000295070"/>
    </source>
</evidence>
<dbReference type="PROSITE" id="PS51450">
    <property type="entry name" value="LRR"/>
    <property type="match status" value="1"/>
</dbReference>
<dbReference type="Pfam" id="PF14484">
    <property type="entry name" value="FISNA"/>
    <property type="match status" value="1"/>
</dbReference>
<dbReference type="SMART" id="SM01288">
    <property type="entry name" value="FISNA"/>
    <property type="match status" value="1"/>
</dbReference>
<evidence type="ECO:0000256" key="1">
    <source>
        <dbReference type="ARBA" id="ARBA00004496"/>
    </source>
</evidence>
<comment type="subcellular location">
    <subcellularLocation>
        <location evidence="1">Cytoplasm</location>
    </subcellularLocation>
</comment>
<dbReference type="Proteomes" id="UP000295070">
    <property type="component" value="Chromosome 7"/>
</dbReference>
<dbReference type="Pfam" id="PF17779">
    <property type="entry name" value="WHD_NOD2"/>
    <property type="match status" value="1"/>
</dbReference>
<dbReference type="SMART" id="SM00368">
    <property type="entry name" value="LRR_RI"/>
    <property type="match status" value="1"/>
</dbReference>
<comment type="caution">
    <text evidence="9">The sequence shown here is derived from an EMBL/GenBank/DDBJ whole genome shotgun (WGS) entry which is preliminary data.</text>
</comment>
<evidence type="ECO:0000313" key="9">
    <source>
        <dbReference type="EMBL" id="TDH10728.1"/>
    </source>
</evidence>
<evidence type="ECO:0000256" key="2">
    <source>
        <dbReference type="ARBA" id="ARBA00022490"/>
    </source>
</evidence>
<feature type="domain" description="NACHT" evidence="8">
    <location>
        <begin position="551"/>
        <end position="685"/>
    </location>
</feature>
<protein>
    <recommendedName>
        <fullName evidence="8">NACHT domain-containing protein</fullName>
    </recommendedName>
</protein>